<dbReference type="Proteomes" id="UP001633002">
    <property type="component" value="Unassembled WGS sequence"/>
</dbReference>
<evidence type="ECO:0000313" key="1">
    <source>
        <dbReference type="EMBL" id="KAL3685311.1"/>
    </source>
</evidence>
<gene>
    <name evidence="1" type="ORF">R1sor_003333</name>
</gene>
<reference evidence="1 2" key="1">
    <citation type="submission" date="2024-09" db="EMBL/GenBank/DDBJ databases">
        <title>Chromosome-scale assembly of Riccia sorocarpa.</title>
        <authorList>
            <person name="Paukszto L."/>
        </authorList>
    </citation>
    <scope>NUCLEOTIDE SEQUENCE [LARGE SCALE GENOMIC DNA]</scope>
    <source>
        <strain evidence="1">LP-2024</strain>
        <tissue evidence="1">Aerial parts of the thallus</tissue>
    </source>
</reference>
<dbReference type="AlphaFoldDB" id="A0ABD3H2Y2"/>
<sequence length="225" mass="25516">MVKRAIETGKHTVQFNILTDPHYAKVIAACNEAVERSVRAGLDREVKKSSVLSLEEEKLILDQKICQIDTPTGLNYRMGFFCLRNFFIRGQKELRNVNIEDFQIVNLPIGQALRFTQGHSKNYRFSLARAGIGYYFYIQAARVKEAKGMEEVEGTSPPTLSYTETVFSAISRMADALVPQQDEMRQTGHKDEKSYAKYIQNLSGVKDRAAQRIISGEVENNQLLS</sequence>
<dbReference type="EMBL" id="JBJQOH010000006">
    <property type="protein sequence ID" value="KAL3685311.1"/>
    <property type="molecule type" value="Genomic_DNA"/>
</dbReference>
<keyword evidence="2" id="KW-1185">Reference proteome</keyword>
<comment type="caution">
    <text evidence="1">The sequence shown here is derived from an EMBL/GenBank/DDBJ whole genome shotgun (WGS) entry which is preliminary data.</text>
</comment>
<accession>A0ABD3H2Y2</accession>
<name>A0ABD3H2Y2_9MARC</name>
<evidence type="ECO:0000313" key="2">
    <source>
        <dbReference type="Proteomes" id="UP001633002"/>
    </source>
</evidence>
<organism evidence="1 2">
    <name type="scientific">Riccia sorocarpa</name>
    <dbReference type="NCBI Taxonomy" id="122646"/>
    <lineage>
        <taxon>Eukaryota</taxon>
        <taxon>Viridiplantae</taxon>
        <taxon>Streptophyta</taxon>
        <taxon>Embryophyta</taxon>
        <taxon>Marchantiophyta</taxon>
        <taxon>Marchantiopsida</taxon>
        <taxon>Marchantiidae</taxon>
        <taxon>Marchantiales</taxon>
        <taxon>Ricciaceae</taxon>
        <taxon>Riccia</taxon>
    </lineage>
</organism>
<proteinExistence type="predicted"/>
<protein>
    <submittedName>
        <fullName evidence="1">Uncharacterized protein</fullName>
    </submittedName>
</protein>